<proteinExistence type="predicted"/>
<feature type="transmembrane region" description="Helical" evidence="1">
    <location>
        <begin position="20"/>
        <end position="40"/>
    </location>
</feature>
<evidence type="ECO:0000313" key="2">
    <source>
        <dbReference type="EMBL" id="MBR0596963.1"/>
    </source>
</evidence>
<evidence type="ECO:0000313" key="3">
    <source>
        <dbReference type="Proteomes" id="UP000675664"/>
    </source>
</evidence>
<accession>A0A8J8AZW4</accession>
<dbReference type="EMBL" id="JAGSND010000002">
    <property type="protein sequence ID" value="MBR0596963.1"/>
    <property type="molecule type" value="Genomic_DNA"/>
</dbReference>
<keyword evidence="1" id="KW-1133">Transmembrane helix</keyword>
<feature type="transmembrane region" description="Helical" evidence="1">
    <location>
        <begin position="52"/>
        <end position="74"/>
    </location>
</feature>
<comment type="caution">
    <text evidence="2">The sequence shown here is derived from an EMBL/GenBank/DDBJ whole genome shotgun (WGS) entry which is preliminary data.</text>
</comment>
<keyword evidence="1" id="KW-0812">Transmembrane</keyword>
<protein>
    <submittedName>
        <fullName evidence="2">Uncharacterized protein</fullName>
    </submittedName>
</protein>
<reference evidence="2" key="1">
    <citation type="submission" date="2021-04" db="EMBL/GenBank/DDBJ databases">
        <title>Sinoanaerobacter chloroacetimidivorans sp. nov., an obligate anaerobic bacterium isolated from anaerobic sludge.</title>
        <authorList>
            <person name="Bao Y."/>
        </authorList>
    </citation>
    <scope>NUCLEOTIDE SEQUENCE</scope>
    <source>
        <strain evidence="2">BAD-6</strain>
    </source>
</reference>
<sequence>MDFIKNLFSFLTTSQDYINGLALIGFIGINIFLGSLDAWINKEFQWMKFQKGIVKGIGIIMATFAAYTIGNLIPNVLVMTVNEVDVNITTAIQLTITAGLIWYGKEIVIKLKNAIIGSEAEL</sequence>
<reference evidence="2" key="2">
    <citation type="submission" date="2021-04" db="EMBL/GenBank/DDBJ databases">
        <authorList>
            <person name="Liu J."/>
        </authorList>
    </citation>
    <scope>NUCLEOTIDE SEQUENCE</scope>
    <source>
        <strain evidence="2">BAD-6</strain>
    </source>
</reference>
<name>A0A8J8AZW4_9FIRM</name>
<evidence type="ECO:0000256" key="1">
    <source>
        <dbReference type="SAM" id="Phobius"/>
    </source>
</evidence>
<dbReference type="AlphaFoldDB" id="A0A8J8AZW4"/>
<organism evidence="2 3">
    <name type="scientific">Sinanaerobacter chloroacetimidivorans</name>
    <dbReference type="NCBI Taxonomy" id="2818044"/>
    <lineage>
        <taxon>Bacteria</taxon>
        <taxon>Bacillati</taxon>
        <taxon>Bacillota</taxon>
        <taxon>Clostridia</taxon>
        <taxon>Peptostreptococcales</taxon>
        <taxon>Anaerovoracaceae</taxon>
        <taxon>Sinanaerobacter</taxon>
    </lineage>
</organism>
<dbReference type="Proteomes" id="UP000675664">
    <property type="component" value="Unassembled WGS sequence"/>
</dbReference>
<feature type="transmembrane region" description="Helical" evidence="1">
    <location>
        <begin position="86"/>
        <end position="103"/>
    </location>
</feature>
<dbReference type="RefSeq" id="WP_227017095.1">
    <property type="nucleotide sequence ID" value="NZ_JAGSND010000002.1"/>
</dbReference>
<gene>
    <name evidence="2" type="ORF">KCX82_03680</name>
</gene>
<keyword evidence="1" id="KW-0472">Membrane</keyword>
<keyword evidence="3" id="KW-1185">Reference proteome</keyword>